<feature type="domain" description="DAGKc" evidence="13">
    <location>
        <begin position="1"/>
        <end position="129"/>
    </location>
</feature>
<evidence type="ECO:0000256" key="6">
    <source>
        <dbReference type="ARBA" id="ARBA00022741"/>
    </source>
</evidence>
<dbReference type="InterPro" id="IPR001206">
    <property type="entry name" value="Diacylglycerol_kinase_cat_dom"/>
</dbReference>
<dbReference type="EMBL" id="KC811112">
    <property type="protein sequence ID" value="AGQ18775.1"/>
    <property type="molecule type" value="Genomic_DNA"/>
</dbReference>
<dbReference type="InterPro" id="IPR050187">
    <property type="entry name" value="Lipid_Phosphate_FormReg"/>
</dbReference>
<comment type="cofactor">
    <cofactor evidence="1">
        <name>Mg(2+)</name>
        <dbReference type="ChEBI" id="CHEBI:18420"/>
    </cofactor>
</comment>
<keyword evidence="10" id="KW-0443">Lipid metabolism</keyword>
<dbReference type="Pfam" id="PF00781">
    <property type="entry name" value="DAGK_cat"/>
    <property type="match status" value="1"/>
</dbReference>
<dbReference type="GO" id="GO:0016301">
    <property type="term" value="F:kinase activity"/>
    <property type="evidence" value="ECO:0007669"/>
    <property type="project" value="UniProtKB-KW"/>
</dbReference>
<dbReference type="Gene3D" id="3.40.50.10330">
    <property type="entry name" value="Probable inorganic polyphosphate/atp-NAD kinase, domain 1"/>
    <property type="match status" value="1"/>
</dbReference>
<dbReference type="InterPro" id="IPR016064">
    <property type="entry name" value="NAD/diacylglycerol_kinase_sf"/>
</dbReference>
<dbReference type="InterPro" id="IPR045540">
    <property type="entry name" value="YegS/DAGK_C"/>
</dbReference>
<dbReference type="GO" id="GO:0008654">
    <property type="term" value="P:phospholipid biosynthetic process"/>
    <property type="evidence" value="ECO:0007669"/>
    <property type="project" value="UniProtKB-KW"/>
</dbReference>
<keyword evidence="4" id="KW-0808">Transferase</keyword>
<evidence type="ECO:0000259" key="13">
    <source>
        <dbReference type="PROSITE" id="PS50146"/>
    </source>
</evidence>
<accession>S5DPM5</accession>
<dbReference type="GO" id="GO:0005886">
    <property type="term" value="C:plasma membrane"/>
    <property type="evidence" value="ECO:0007669"/>
    <property type="project" value="TreeGrafter"/>
</dbReference>
<dbReference type="InterPro" id="IPR005218">
    <property type="entry name" value="Diacylglycerol/lipid_kinase"/>
</dbReference>
<organism evidence="14">
    <name type="scientific">Candidatus Actinomarina minuta</name>
    <dbReference type="NCBI Taxonomy" id="1389454"/>
    <lineage>
        <taxon>Bacteria</taxon>
        <taxon>Bacillati</taxon>
        <taxon>Actinomycetota</taxon>
        <taxon>Actinomycetes</taxon>
        <taxon>Candidatus Actinomarinidae</taxon>
        <taxon>Candidatus Actinomarinales</taxon>
        <taxon>Candidatus Actinomarineae</taxon>
        <taxon>Candidatus Actinomarinaceae</taxon>
        <taxon>Candidatus Actinomarina</taxon>
    </lineage>
</organism>
<dbReference type="GO" id="GO:0046872">
    <property type="term" value="F:metal ion binding"/>
    <property type="evidence" value="ECO:0007669"/>
    <property type="project" value="UniProtKB-KW"/>
</dbReference>
<evidence type="ECO:0000256" key="3">
    <source>
        <dbReference type="ARBA" id="ARBA00022516"/>
    </source>
</evidence>
<dbReference type="Gene3D" id="2.60.200.40">
    <property type="match status" value="1"/>
</dbReference>
<keyword evidence="5" id="KW-0479">Metal-binding</keyword>
<sequence length="290" mass="32636">MKKYVVIHNKNSRGKKLSQGEIEKLFSSHNLNAVVYQTSKASKVEEIILNHKNDSVIFCAIGGDGTLSNLIDNLLKNNVSNPEVACLPSGSGSDFMRTFAFPKNINEGIKRLKNDQNYKIDVAHISSSNNSRYFVNVLNYGFLADTVHTSESLPRMFKRLRYPISFWLKLLPAKSVLFQIENDRFNFNNLAFNISICNGQFFGGGWNISPKSSLQDGLLNIQIFKVSKLKAMKLFFLAKKGLHLTEPDVILKKSNKLTLLTPNTIEVDGDYFDQGPAEINVKKEAILLKI</sequence>
<dbReference type="InterPro" id="IPR017438">
    <property type="entry name" value="ATP-NAD_kinase_N"/>
</dbReference>
<evidence type="ECO:0000256" key="2">
    <source>
        <dbReference type="ARBA" id="ARBA00005983"/>
    </source>
</evidence>
<proteinExistence type="inferred from homology"/>
<comment type="similarity">
    <text evidence="2">Belongs to the diacylglycerol/lipid kinase family.</text>
</comment>
<evidence type="ECO:0000256" key="7">
    <source>
        <dbReference type="ARBA" id="ARBA00022777"/>
    </source>
</evidence>
<dbReference type="Pfam" id="PF19279">
    <property type="entry name" value="YegS_C"/>
    <property type="match status" value="1"/>
</dbReference>
<keyword evidence="8" id="KW-0067">ATP-binding</keyword>
<keyword evidence="11" id="KW-0594">Phospholipid biosynthesis</keyword>
<dbReference type="PANTHER" id="PTHR12358">
    <property type="entry name" value="SPHINGOSINE KINASE"/>
    <property type="match status" value="1"/>
</dbReference>
<evidence type="ECO:0000256" key="12">
    <source>
        <dbReference type="ARBA" id="ARBA00023264"/>
    </source>
</evidence>
<name>S5DPM5_9ACTN</name>
<evidence type="ECO:0000256" key="1">
    <source>
        <dbReference type="ARBA" id="ARBA00001946"/>
    </source>
</evidence>
<keyword evidence="9" id="KW-0460">Magnesium</keyword>
<evidence type="ECO:0000256" key="11">
    <source>
        <dbReference type="ARBA" id="ARBA00023209"/>
    </source>
</evidence>
<keyword evidence="6" id="KW-0547">Nucleotide-binding</keyword>
<keyword evidence="7 14" id="KW-0418">Kinase</keyword>
<dbReference type="AlphaFoldDB" id="S5DPM5"/>
<dbReference type="GO" id="GO:0005524">
    <property type="term" value="F:ATP binding"/>
    <property type="evidence" value="ECO:0007669"/>
    <property type="project" value="UniProtKB-KW"/>
</dbReference>
<dbReference type="SUPFAM" id="SSF111331">
    <property type="entry name" value="NAD kinase/diacylglycerol kinase-like"/>
    <property type="match status" value="1"/>
</dbReference>
<evidence type="ECO:0000256" key="10">
    <source>
        <dbReference type="ARBA" id="ARBA00023098"/>
    </source>
</evidence>
<keyword evidence="3" id="KW-0444">Lipid biosynthesis</keyword>
<keyword evidence="12" id="KW-1208">Phospholipid metabolism</keyword>
<reference evidence="14" key="1">
    <citation type="journal article" date="2013" name="Sci. Rep.">
        <title>Metagenomics uncovers a new group of low GC and ultra-small marine Actinobacteria.</title>
        <authorList>
            <person name="Ghai R."/>
            <person name="Mizuno C.M."/>
            <person name="Picazo A."/>
            <person name="Camacho A."/>
            <person name="Rodriguez-Valera F."/>
        </authorList>
    </citation>
    <scope>NUCLEOTIDE SEQUENCE</scope>
</reference>
<evidence type="ECO:0000256" key="4">
    <source>
        <dbReference type="ARBA" id="ARBA00022679"/>
    </source>
</evidence>
<dbReference type="PROSITE" id="PS50146">
    <property type="entry name" value="DAGK"/>
    <property type="match status" value="1"/>
</dbReference>
<evidence type="ECO:0000256" key="9">
    <source>
        <dbReference type="ARBA" id="ARBA00022842"/>
    </source>
</evidence>
<dbReference type="NCBIfam" id="TIGR00147">
    <property type="entry name" value="YegS/Rv2252/BmrU family lipid kinase"/>
    <property type="match status" value="1"/>
</dbReference>
<evidence type="ECO:0000313" key="14">
    <source>
        <dbReference type="EMBL" id="AGQ18775.1"/>
    </source>
</evidence>
<evidence type="ECO:0000256" key="5">
    <source>
        <dbReference type="ARBA" id="ARBA00022723"/>
    </source>
</evidence>
<protein>
    <submittedName>
        <fullName evidence="14">Sphingosine kinase</fullName>
    </submittedName>
</protein>
<dbReference type="PANTHER" id="PTHR12358:SF106">
    <property type="entry name" value="LIPID KINASE YEGS"/>
    <property type="match status" value="1"/>
</dbReference>
<evidence type="ECO:0000256" key="8">
    <source>
        <dbReference type="ARBA" id="ARBA00022840"/>
    </source>
</evidence>